<organism evidence="2">
    <name type="scientific">freshwater metagenome</name>
    <dbReference type="NCBI Taxonomy" id="449393"/>
    <lineage>
        <taxon>unclassified sequences</taxon>
        <taxon>metagenomes</taxon>
        <taxon>ecological metagenomes</taxon>
    </lineage>
</organism>
<dbReference type="EMBL" id="CAEZSG010000037">
    <property type="protein sequence ID" value="CAB4534344.1"/>
    <property type="molecule type" value="Genomic_DNA"/>
</dbReference>
<protein>
    <submittedName>
        <fullName evidence="2">Unannotated protein</fullName>
    </submittedName>
</protein>
<keyword evidence="1" id="KW-0472">Membrane</keyword>
<keyword evidence="1" id="KW-1133">Transmembrane helix</keyword>
<gene>
    <name evidence="2" type="ORF">UFOPK1413_00364</name>
</gene>
<evidence type="ECO:0000313" key="2">
    <source>
        <dbReference type="EMBL" id="CAB4534344.1"/>
    </source>
</evidence>
<sequence length="121" mass="13735">MVHELGFDVEGGGVGLAAFLTLVELVLLFLEIRVRERQLHAVVLDRRNLFEDFFESRLGIRTIGPDQPRKAFGLKSEEVRNGESVGHLGKRHSVRVASGPLDFLLNSHRYFLYGRGPWYSV</sequence>
<accession>A0A6J6B6L9</accession>
<name>A0A6J6B6L9_9ZZZZ</name>
<evidence type="ECO:0000256" key="1">
    <source>
        <dbReference type="SAM" id="Phobius"/>
    </source>
</evidence>
<proteinExistence type="predicted"/>
<dbReference type="AlphaFoldDB" id="A0A6J6B6L9"/>
<keyword evidence="1" id="KW-0812">Transmembrane</keyword>
<reference evidence="2" key="1">
    <citation type="submission" date="2020-05" db="EMBL/GenBank/DDBJ databases">
        <authorList>
            <person name="Chiriac C."/>
            <person name="Salcher M."/>
            <person name="Ghai R."/>
            <person name="Kavagutti S V."/>
        </authorList>
    </citation>
    <scope>NUCLEOTIDE SEQUENCE</scope>
</reference>
<feature type="transmembrane region" description="Helical" evidence="1">
    <location>
        <begin position="12"/>
        <end position="30"/>
    </location>
</feature>